<dbReference type="OrthoDB" id="6108017at2759"/>
<accession>A0A830HRL4</accession>
<dbReference type="GO" id="GO:0016459">
    <property type="term" value="C:myosin complex"/>
    <property type="evidence" value="ECO:0007669"/>
    <property type="project" value="UniProtKB-KW"/>
</dbReference>
<dbReference type="PANTHER" id="PTHR13140">
    <property type="entry name" value="MYOSIN"/>
    <property type="match status" value="1"/>
</dbReference>
<dbReference type="Gene3D" id="3.40.850.10">
    <property type="entry name" value="Kinesin motor domain"/>
    <property type="match status" value="1"/>
</dbReference>
<dbReference type="PANTHER" id="PTHR13140:SF706">
    <property type="entry name" value="DILUTE CLASS UNCONVENTIONAL MYOSIN, ISOFORM C"/>
    <property type="match status" value="1"/>
</dbReference>
<dbReference type="InterPro" id="IPR027417">
    <property type="entry name" value="P-loop_NTPase"/>
</dbReference>
<evidence type="ECO:0000313" key="9">
    <source>
        <dbReference type="Proteomes" id="UP000660262"/>
    </source>
</evidence>
<dbReference type="GO" id="GO:0005737">
    <property type="term" value="C:cytoplasm"/>
    <property type="evidence" value="ECO:0007669"/>
    <property type="project" value="TreeGrafter"/>
</dbReference>
<comment type="caution">
    <text evidence="8">The sequence shown here is derived from an EMBL/GenBank/DDBJ whole genome shotgun (WGS) entry which is preliminary data.</text>
</comment>
<dbReference type="GO" id="GO:0016020">
    <property type="term" value="C:membrane"/>
    <property type="evidence" value="ECO:0007669"/>
    <property type="project" value="TreeGrafter"/>
</dbReference>
<dbReference type="GO" id="GO:0007015">
    <property type="term" value="P:actin filament organization"/>
    <property type="evidence" value="ECO:0007669"/>
    <property type="project" value="TreeGrafter"/>
</dbReference>
<dbReference type="InterPro" id="IPR036961">
    <property type="entry name" value="Kinesin_motor_dom_sf"/>
</dbReference>
<keyword evidence="9" id="KW-1185">Reference proteome</keyword>
<evidence type="ECO:0000256" key="4">
    <source>
        <dbReference type="ARBA" id="ARBA00023175"/>
    </source>
</evidence>
<dbReference type="SUPFAM" id="SSF52540">
    <property type="entry name" value="P-loop containing nucleoside triphosphate hydrolases"/>
    <property type="match status" value="1"/>
</dbReference>
<dbReference type="PROSITE" id="PS51456">
    <property type="entry name" value="MYOSIN_MOTOR"/>
    <property type="match status" value="1"/>
</dbReference>
<keyword evidence="2" id="KW-0067">ATP-binding</keyword>
<keyword evidence="1" id="KW-0547">Nucleotide-binding</keyword>
<evidence type="ECO:0000259" key="7">
    <source>
        <dbReference type="PROSITE" id="PS51456"/>
    </source>
</evidence>
<keyword evidence="5 6" id="KW-0009">Actin-binding</keyword>
<dbReference type="Proteomes" id="UP000660262">
    <property type="component" value="Unassembled WGS sequence"/>
</dbReference>
<feature type="domain" description="Myosin motor" evidence="7">
    <location>
        <begin position="81"/>
        <end position="255"/>
    </location>
</feature>
<dbReference type="AlphaFoldDB" id="A0A830HRL4"/>
<dbReference type="Pfam" id="PF00063">
    <property type="entry name" value="Myosin_head"/>
    <property type="match status" value="1"/>
</dbReference>
<keyword evidence="3 6" id="KW-0518">Myosin</keyword>
<comment type="caution">
    <text evidence="6">Lacks conserved residue(s) required for the propagation of feature annotation.</text>
</comment>
<name>A0A830HRL4_9CHLO</name>
<comment type="similarity">
    <text evidence="6">Belongs to the TRAFAC class myosin-kinesin ATPase superfamily. Myosin family.</text>
</comment>
<dbReference type="PRINTS" id="PR00193">
    <property type="entry name" value="MYOSINHEAVY"/>
</dbReference>
<evidence type="ECO:0000313" key="8">
    <source>
        <dbReference type="EMBL" id="GHP09784.1"/>
    </source>
</evidence>
<evidence type="ECO:0000256" key="3">
    <source>
        <dbReference type="ARBA" id="ARBA00023123"/>
    </source>
</evidence>
<dbReference type="GO" id="GO:0000146">
    <property type="term" value="F:microfilament motor activity"/>
    <property type="evidence" value="ECO:0007669"/>
    <property type="project" value="TreeGrafter"/>
</dbReference>
<dbReference type="InterPro" id="IPR001609">
    <property type="entry name" value="Myosin_head_motor_dom-like"/>
</dbReference>
<reference evidence="8" key="1">
    <citation type="submission" date="2020-10" db="EMBL/GenBank/DDBJ databases">
        <title>Unveiling of a novel bifunctional photoreceptor, Dualchrome1, isolated from a cosmopolitan green alga.</title>
        <authorList>
            <person name="Suzuki S."/>
            <person name="Kawachi M."/>
        </authorList>
    </citation>
    <scope>NUCLEOTIDE SEQUENCE</scope>
    <source>
        <strain evidence="8">NIES 2893</strain>
    </source>
</reference>
<dbReference type="EMBL" id="BNJQ01000026">
    <property type="protein sequence ID" value="GHP09784.1"/>
    <property type="molecule type" value="Genomic_DNA"/>
</dbReference>
<gene>
    <name evidence="8" type="ORF">PPROV_000851900</name>
</gene>
<evidence type="ECO:0000256" key="5">
    <source>
        <dbReference type="ARBA" id="ARBA00023203"/>
    </source>
</evidence>
<protein>
    <submittedName>
        <fullName evidence="8">Class II myosin</fullName>
    </submittedName>
</protein>
<proteinExistence type="inferred from homology"/>
<dbReference type="GO" id="GO:0051015">
    <property type="term" value="F:actin filament binding"/>
    <property type="evidence" value="ECO:0007669"/>
    <property type="project" value="TreeGrafter"/>
</dbReference>
<evidence type="ECO:0000256" key="1">
    <source>
        <dbReference type="ARBA" id="ARBA00022741"/>
    </source>
</evidence>
<organism evidence="8 9">
    <name type="scientific">Pycnococcus provasolii</name>
    <dbReference type="NCBI Taxonomy" id="41880"/>
    <lineage>
        <taxon>Eukaryota</taxon>
        <taxon>Viridiplantae</taxon>
        <taxon>Chlorophyta</taxon>
        <taxon>Pseudoscourfieldiophyceae</taxon>
        <taxon>Pseudoscourfieldiales</taxon>
        <taxon>Pycnococcaceae</taxon>
        <taxon>Pycnococcus</taxon>
    </lineage>
</organism>
<dbReference type="GO" id="GO:0005524">
    <property type="term" value="F:ATP binding"/>
    <property type="evidence" value="ECO:0007669"/>
    <property type="project" value="UniProtKB-KW"/>
</dbReference>
<keyword evidence="4" id="KW-0505">Motor protein</keyword>
<evidence type="ECO:0000256" key="2">
    <source>
        <dbReference type="ARBA" id="ARBA00022840"/>
    </source>
</evidence>
<sequence length="255" mass="27620">MPPNLKNSKKAETATVPVGARIYFLDKSGSWEPGVLENVHGTKASCRPTTQAWNTNSQSTANTTVPYDVDHVLAASVSAPEGIEDMTNLDVLHEGALQENVASRYFRDEIYTFVGPILVSVNPYVMLPIYTHELRQGYRAGMLKRPHLYAVADRAYVNLETDGVPQSVLISRESGAGKTEATKIVLAYLTTRATAGGTQNAPGGRGNSAVSGVQQRILDANPVLEAFGNAKTVRNDNSSRFGKYFHVQFDSSGTK</sequence>
<evidence type="ECO:0000256" key="6">
    <source>
        <dbReference type="PROSITE-ProRule" id="PRU00782"/>
    </source>
</evidence>
<dbReference type="SMART" id="SM00242">
    <property type="entry name" value="MYSc"/>
    <property type="match status" value="1"/>
</dbReference>